<dbReference type="EMBL" id="CP073720">
    <property type="protein sequence ID" value="UWP81328.1"/>
    <property type="molecule type" value="Genomic_DNA"/>
</dbReference>
<feature type="domain" description="Clp R" evidence="2">
    <location>
        <begin position="2"/>
        <end position="181"/>
    </location>
</feature>
<proteinExistence type="predicted"/>
<evidence type="ECO:0000313" key="3">
    <source>
        <dbReference type="EMBL" id="UWP81328.1"/>
    </source>
</evidence>
<keyword evidence="3" id="KW-0645">Protease</keyword>
<dbReference type="InterPro" id="IPR036628">
    <property type="entry name" value="Clp_N_dom_sf"/>
</dbReference>
<protein>
    <submittedName>
        <fullName evidence="3">Clp protease</fullName>
    </submittedName>
</protein>
<dbReference type="InterPro" id="IPR044217">
    <property type="entry name" value="CLPT1/2"/>
</dbReference>
<dbReference type="SUPFAM" id="SSF81923">
    <property type="entry name" value="Double Clp-N motif"/>
    <property type="match status" value="2"/>
</dbReference>
<dbReference type="RefSeq" id="WP_259859092.1">
    <property type="nucleotide sequence ID" value="NZ_BAAAST010000002.1"/>
</dbReference>
<evidence type="ECO:0000259" key="2">
    <source>
        <dbReference type="PROSITE" id="PS51903"/>
    </source>
</evidence>
<evidence type="ECO:0000313" key="4">
    <source>
        <dbReference type="Proteomes" id="UP001059617"/>
    </source>
</evidence>
<dbReference type="Proteomes" id="UP001059617">
    <property type="component" value="Chromosome"/>
</dbReference>
<dbReference type="PANTHER" id="PTHR47016:SF5">
    <property type="entry name" value="CLP DOMAIN SUPERFAMILY PROTEIN"/>
    <property type="match status" value="1"/>
</dbReference>
<evidence type="ECO:0000256" key="1">
    <source>
        <dbReference type="PROSITE-ProRule" id="PRU01251"/>
    </source>
</evidence>
<keyword evidence="4" id="KW-1185">Reference proteome</keyword>
<keyword evidence="3" id="KW-0378">Hydrolase</keyword>
<dbReference type="PANTHER" id="PTHR47016">
    <property type="entry name" value="ATP-DEPENDENT CLP PROTEASE ATP-BINDING SUBUNIT CLPT1, CHLOROPLASTIC"/>
    <property type="match status" value="1"/>
</dbReference>
<name>A0ABY5VXX5_9ACTN</name>
<dbReference type="Gene3D" id="1.10.1780.10">
    <property type="entry name" value="Clp, N-terminal domain"/>
    <property type="match status" value="2"/>
</dbReference>
<reference evidence="3" key="1">
    <citation type="submission" date="2021-04" db="EMBL/GenBank/DDBJ databases">
        <authorList>
            <person name="Hartkoorn R.C."/>
            <person name="Beaudoing E."/>
            <person name="Hot D."/>
        </authorList>
    </citation>
    <scope>NUCLEOTIDE SEQUENCE</scope>
    <source>
        <strain evidence="3">NRRL B-16292</strain>
    </source>
</reference>
<dbReference type="GO" id="GO:0008233">
    <property type="term" value="F:peptidase activity"/>
    <property type="evidence" value="ECO:0007669"/>
    <property type="project" value="UniProtKB-KW"/>
</dbReference>
<dbReference type="InterPro" id="IPR004176">
    <property type="entry name" value="Clp_R_N"/>
</dbReference>
<dbReference type="PROSITE" id="PS51903">
    <property type="entry name" value="CLP_R"/>
    <property type="match status" value="1"/>
</dbReference>
<dbReference type="Pfam" id="PF02861">
    <property type="entry name" value="Clp_N"/>
    <property type="match status" value="2"/>
</dbReference>
<accession>A0ABY5VXX5</accession>
<reference evidence="3" key="2">
    <citation type="submission" date="2022-09" db="EMBL/GenBank/DDBJ databases">
        <title>Biosynthetic gene clusters of Dactylosporangioum fulvum.</title>
        <authorList>
            <person name="Caradec T."/>
        </authorList>
    </citation>
    <scope>NUCLEOTIDE SEQUENCE</scope>
    <source>
        <strain evidence="3">NRRL B-16292</strain>
    </source>
</reference>
<gene>
    <name evidence="3" type="ORF">Dfulv_40430</name>
</gene>
<sequence length="183" mass="19822">MFERFTDRARTTVTTAKVEADALGHHAIGTEHLVLAMLAGDGGIAHTVLRASGLDPDSWRAMLAAGDDAAALRSIGIDIDAVRSSIEQTFGPGALERAEPAERGGFLFRRTKIPTRFNNGAKKALELSLRVALSMKHNYIGTEHILLGVLKEERGLGARLLREQGMSYDRTMELVQTALKNAA</sequence>
<keyword evidence="1" id="KW-0677">Repeat</keyword>
<dbReference type="GO" id="GO:0006508">
    <property type="term" value="P:proteolysis"/>
    <property type="evidence" value="ECO:0007669"/>
    <property type="project" value="UniProtKB-KW"/>
</dbReference>
<organism evidence="3 4">
    <name type="scientific">Dactylosporangium fulvum</name>
    <dbReference type="NCBI Taxonomy" id="53359"/>
    <lineage>
        <taxon>Bacteria</taxon>
        <taxon>Bacillati</taxon>
        <taxon>Actinomycetota</taxon>
        <taxon>Actinomycetes</taxon>
        <taxon>Micromonosporales</taxon>
        <taxon>Micromonosporaceae</taxon>
        <taxon>Dactylosporangium</taxon>
    </lineage>
</organism>